<feature type="region of interest" description="Disordered" evidence="1">
    <location>
        <begin position="936"/>
        <end position="1071"/>
    </location>
</feature>
<accession>A0A9P3UYZ8</accession>
<gene>
    <name evidence="2" type="ORF">Mkiyose1413_35060</name>
</gene>
<name>A0A9P3UYZ8_9MYCO</name>
<evidence type="ECO:0008006" key="4">
    <source>
        <dbReference type="Google" id="ProtNLM"/>
    </source>
</evidence>
<evidence type="ECO:0000313" key="3">
    <source>
        <dbReference type="Proteomes" id="UP001064782"/>
    </source>
</evidence>
<organism evidence="2 3">
    <name type="scientific">Mycobacterium kiyosense</name>
    <dbReference type="NCBI Taxonomy" id="2871094"/>
    <lineage>
        <taxon>Bacteria</taxon>
        <taxon>Bacillati</taxon>
        <taxon>Actinomycetota</taxon>
        <taxon>Actinomycetes</taxon>
        <taxon>Mycobacteriales</taxon>
        <taxon>Mycobacteriaceae</taxon>
        <taxon>Mycobacterium</taxon>
    </lineage>
</organism>
<dbReference type="Proteomes" id="UP001064782">
    <property type="component" value="Unassembled WGS sequence"/>
</dbReference>
<feature type="region of interest" description="Disordered" evidence="1">
    <location>
        <begin position="252"/>
        <end position="277"/>
    </location>
</feature>
<evidence type="ECO:0000256" key="1">
    <source>
        <dbReference type="SAM" id="MobiDB-lite"/>
    </source>
</evidence>
<feature type="compositionally biased region" description="Polar residues" evidence="1">
    <location>
        <begin position="257"/>
        <end position="277"/>
    </location>
</feature>
<sequence>MTGAFVPPHNSARRAALFEQLIVALTSSDTPALGLQTRVPDDPTIALLDAWATVGDVLGFYSDRIADEGYLSSAVQSGSILAMANLVGYQPVPSLAAQVHMAYTLAPDAADGAVQFSPGLLFQSVPGPGQQPQTFESATKLTARPSWNLLTVKTGQPVQPTDTSLVVDSTTAKLGPNSVLLLQAGTGQYPVAVQSATVDYTAKVTNVTLQQSAIPPPKDRADSVAAGSSQEVQPPANTTAAIDALLTDGLSKPVRAPSSSYPQPQTSGNGARTPAFSTGSDSVPRLLAALQPSIAPTLYAALGSTTIGSAPVTGASVMAVAAAPFGGAAPPQPIFNAGGQPSGSRDWPLGDTFDLQFSVTAADFLLLHQAALEALGIRLDPARAGLLQRILGRIEQDRTTEYPVLDVQCSAGTFTSQATITVNPRAFPPSPATPTPASFGAVTLSTNPDRTIALAYAGYTTADPASTPTPPPTPALTVNLGLNPTTGAVTLAFTGGPNQGSLIWDPAVNTVFNGQVGNAQVTIAWSTPTDAPHSIALSIATPLPPADPTLLLLDGNYPGITAGSSVLIHQAETDISVATIAQVQSADTVSVSGFGITGKVTQLKLDRAWLDSGAVLQSALRPVTVYAQPTVLPLQPAPVTDDVAGVSIDLGGLVAGMDPGRLIAVTGTRTDVPGASVPGGEIATVASVSMTADAGGAPYSTLNLAQPLAFSYQRATVQVYGNVVCAHQGATIKQVLGSGQPAQVPQSFTLSAGPLLADPASSVSGYRSTLSVTVDGVGYAQVNRVDDNTSAQAFVARTNASGQTTVVFPSPLPPGTGNVNATYRTGDGSQGNVPSGQITQLLSRPASLKGVTNPLPAVGGTGGDDQDSVRAAAPSGLSSLGRVVTVGDYAALAGSVAGVGKASAALTPAGVVVTIAGTDPTALSPQGGAVCWCRRRPRRGRRPDGAGAGAAGRCIPDSPECQRGRRSSRQLGGHRDRGAGRPADEVRLRSTEPWPGRRGQRSTSRGAHRPGRAVDHDHRAGTGARDGLCNGPVQEAADAAHPAGAGGGHACRRRGSVGTTNHPRRADAGRGRLHLRCGSRHRDPERADIVSTDRQSTPVSLYNLLPAIYRMRDAQQQDTPLLALLTAIAGQVDQFDADIGQLYDNWFVETCQPELLPYFAQLVALSLGPSLPTSASDAGADAVWRRAQVADALTDRRRKGSYSVLQDLARQATGWPALAVELRQVALATQSVRMPGVGRRRLVDLGDSQALEVLGTPASDAAPIADLRRLSSHRTPGTVDPSGVAVWLWRLVPDRVSQAPAANDGEEHRFTFDQLGRALPLAVVPVSAPHCPPATEFDVATTITRRALELRLDDYYGPARSICLYRGGQAVPRSQILVADLSRWHERTPDGHVTIDPLLGRIAFPARRPPDEAISVTYAHLGIGAIGGGSYQRPLAATADYQVGPGHHASIENALRAWHAANKSGKKPYAVIEINDDGVYREHLDIRLAAGERLQIRAAQGRRPVIIPVEAGGGRADRFRVRGIDDPGAADLPHFSLDGVWVARHSLDLYGSFDSVALRHCTLVPAGSLADVEAPDQRELPSLIVHGAPCPLSISSSVVGKIRVESPETGFDPLPLSVCDSVLDASGRHRCAVLGADDRPAWVRLSLSRVTVLGGADVHSVGLVEDSIITGALDCERRQSGKVSSCYIAPGSRTPKRMNCQPDTALARAKLSGLAVHQRLRRAARIVERLVPRFDAVQFGQAAYARLAESAAQELTHGAHDEGELGAYHDLWQRQRVADLRCQLEQFTPVGVDIDLRFAT</sequence>
<comment type="caution">
    <text evidence="2">The sequence shown here is derived from an EMBL/GenBank/DDBJ whole genome shotgun (WGS) entry which is preliminary data.</text>
</comment>
<keyword evidence="3" id="KW-1185">Reference proteome</keyword>
<protein>
    <recommendedName>
        <fullName evidence="4">Baseplate protein J-like domain-containing protein</fullName>
    </recommendedName>
</protein>
<feature type="compositionally biased region" description="Basic and acidic residues" evidence="1">
    <location>
        <begin position="973"/>
        <end position="990"/>
    </location>
</feature>
<evidence type="ECO:0000313" key="2">
    <source>
        <dbReference type="EMBL" id="GLD31623.1"/>
    </source>
</evidence>
<feature type="region of interest" description="Disordered" evidence="1">
    <location>
        <begin position="211"/>
        <end position="237"/>
    </location>
</feature>
<reference evidence="2" key="1">
    <citation type="submission" date="2022-08" db="EMBL/GenBank/DDBJ databases">
        <title>Mycobacterium kiyosense sp. nov., scotochromogenic slow-glowing species isolated from respiratory specimens.</title>
        <authorList>
            <person name="Fukano H."/>
            <person name="Kazumi Y."/>
            <person name="Sakagami N."/>
            <person name="Ato M."/>
            <person name="Mitarai S."/>
            <person name="Hoshino Y."/>
        </authorList>
    </citation>
    <scope>NUCLEOTIDE SEQUENCE</scope>
    <source>
        <strain evidence="2">1413</strain>
    </source>
</reference>
<dbReference type="RefSeq" id="WP_264894208.1">
    <property type="nucleotide sequence ID" value="NZ_BRZI01000028.1"/>
</dbReference>
<proteinExistence type="predicted"/>
<feature type="compositionally biased region" description="Polar residues" evidence="1">
    <location>
        <begin position="226"/>
        <end position="237"/>
    </location>
</feature>
<dbReference type="EMBL" id="BRZI01000028">
    <property type="protein sequence ID" value="GLD31623.1"/>
    <property type="molecule type" value="Genomic_DNA"/>
</dbReference>